<reference evidence="2 3" key="1">
    <citation type="submission" date="2018-08" db="EMBL/GenBank/DDBJ databases">
        <title>Draft genome of candidate division NPL-UPA2 bacterium Unc8 that adapted to ultra-basic serpentinizing groundwater.</title>
        <authorList>
            <person name="Ishii S."/>
            <person name="Suzuki S."/>
            <person name="Nealson K.H."/>
        </authorList>
    </citation>
    <scope>NUCLEOTIDE SEQUENCE [LARGE SCALE GENOMIC DNA]</scope>
    <source>
        <strain evidence="2">Unc8</strain>
    </source>
</reference>
<feature type="transmembrane region" description="Helical" evidence="1">
    <location>
        <begin position="225"/>
        <end position="250"/>
    </location>
</feature>
<dbReference type="AlphaFoldDB" id="A0A399FZE7"/>
<accession>A0A399FZE7</accession>
<feature type="transmembrane region" description="Helical" evidence="1">
    <location>
        <begin position="104"/>
        <end position="128"/>
    </location>
</feature>
<sequence length="433" mass="47697">MFRKRDQVFFAQGSLGLNVEWIVIATWLVFFYAAPMGGRAALPMALIGGLLFAGRVIDAFTDVLVGFWSDNATYRRGRRVPFILAGAPLLALTFFLIWNPPPLGILGIAIYFFLIVNLHFFLITVVAVPHSSLVPELATTSNERISVSIWMAIFGTIGVVIATTTAGPLIEKAGYPLMGIVFGLIVLGAFYIALLGIKEKPRQVSPVTRLNLKDALRVTLSNKQFLFSMIPLICLHFGFGLLMMSLPFFVTAVLGLTEGDVMLYQGVPAIAMFPALFLWRWMGNRYGKKRAFLLCLILIAVGAPFYFVVGILPMAATLSLIYLLLIIIPMAGLFAFHNAIVSDVTDYDELKTGERREGMYFSVYFFMMKVGGGLGALVFGFLGHLGVAPGDFLGIQMVGPIFGLVVFLGFLIFRKYRLPDTIRGKTLEELGLK</sequence>
<dbReference type="GO" id="GO:0005886">
    <property type="term" value="C:plasma membrane"/>
    <property type="evidence" value="ECO:0007669"/>
    <property type="project" value="TreeGrafter"/>
</dbReference>
<dbReference type="InterPro" id="IPR036259">
    <property type="entry name" value="MFS_trans_sf"/>
</dbReference>
<dbReference type="SUPFAM" id="SSF103473">
    <property type="entry name" value="MFS general substrate transporter"/>
    <property type="match status" value="1"/>
</dbReference>
<evidence type="ECO:0000313" key="2">
    <source>
        <dbReference type="EMBL" id="RII00642.1"/>
    </source>
</evidence>
<feature type="transmembrane region" description="Helical" evidence="1">
    <location>
        <begin position="393"/>
        <end position="413"/>
    </location>
</feature>
<keyword evidence="1" id="KW-0472">Membrane</keyword>
<keyword evidence="1" id="KW-0812">Transmembrane</keyword>
<protein>
    <submittedName>
        <fullName evidence="2">MFS transporter</fullName>
    </submittedName>
</protein>
<dbReference type="GO" id="GO:0015293">
    <property type="term" value="F:symporter activity"/>
    <property type="evidence" value="ECO:0007669"/>
    <property type="project" value="InterPro"/>
</dbReference>
<feature type="transmembrane region" description="Helical" evidence="1">
    <location>
        <begin position="176"/>
        <end position="197"/>
    </location>
</feature>
<dbReference type="GO" id="GO:0008643">
    <property type="term" value="P:carbohydrate transport"/>
    <property type="evidence" value="ECO:0007669"/>
    <property type="project" value="InterPro"/>
</dbReference>
<dbReference type="InterPro" id="IPR039672">
    <property type="entry name" value="MFS_2"/>
</dbReference>
<dbReference type="Gene3D" id="1.20.1250.20">
    <property type="entry name" value="MFS general substrate transporter like domains"/>
    <property type="match status" value="2"/>
</dbReference>
<proteinExistence type="predicted"/>
<feature type="transmembrane region" description="Helical" evidence="1">
    <location>
        <begin position="320"/>
        <end position="340"/>
    </location>
</feature>
<dbReference type="Pfam" id="PF13347">
    <property type="entry name" value="MFS_2"/>
    <property type="match status" value="1"/>
</dbReference>
<feature type="transmembrane region" description="Helical" evidence="1">
    <location>
        <begin position="40"/>
        <end position="68"/>
    </location>
</feature>
<feature type="transmembrane region" description="Helical" evidence="1">
    <location>
        <begin position="361"/>
        <end position="387"/>
    </location>
</feature>
<name>A0A399FZE7_UNCN2</name>
<comment type="caution">
    <text evidence="2">The sequence shown here is derived from an EMBL/GenBank/DDBJ whole genome shotgun (WGS) entry which is preliminary data.</text>
</comment>
<dbReference type="PANTHER" id="PTHR11328">
    <property type="entry name" value="MAJOR FACILITATOR SUPERFAMILY DOMAIN-CONTAINING PROTEIN"/>
    <property type="match status" value="1"/>
</dbReference>
<dbReference type="EMBL" id="NDHY01000002">
    <property type="protein sequence ID" value="RII00642.1"/>
    <property type="molecule type" value="Genomic_DNA"/>
</dbReference>
<dbReference type="PANTHER" id="PTHR11328:SF24">
    <property type="entry name" value="MAJOR FACILITATOR SUPERFAMILY (MFS) PROFILE DOMAIN-CONTAINING PROTEIN"/>
    <property type="match status" value="1"/>
</dbReference>
<keyword evidence="1" id="KW-1133">Transmembrane helix</keyword>
<organism evidence="2 3">
    <name type="scientific">candidate division NPL-UPA2 bacterium Unc8</name>
    <dbReference type="NCBI Taxonomy" id="1980939"/>
    <lineage>
        <taxon>Bacteria</taxon>
    </lineage>
</organism>
<feature type="transmembrane region" description="Helical" evidence="1">
    <location>
        <begin position="80"/>
        <end position="98"/>
    </location>
</feature>
<feature type="transmembrane region" description="Helical" evidence="1">
    <location>
        <begin position="291"/>
        <end position="314"/>
    </location>
</feature>
<gene>
    <name evidence="2" type="ORF">B9J77_01055</name>
</gene>
<feature type="transmembrane region" description="Helical" evidence="1">
    <location>
        <begin position="149"/>
        <end position="170"/>
    </location>
</feature>
<evidence type="ECO:0000313" key="3">
    <source>
        <dbReference type="Proteomes" id="UP000266287"/>
    </source>
</evidence>
<evidence type="ECO:0000256" key="1">
    <source>
        <dbReference type="SAM" id="Phobius"/>
    </source>
</evidence>
<dbReference type="Proteomes" id="UP000266287">
    <property type="component" value="Unassembled WGS sequence"/>
</dbReference>
<feature type="transmembrane region" description="Helical" evidence="1">
    <location>
        <begin position="9"/>
        <end position="34"/>
    </location>
</feature>
<feature type="transmembrane region" description="Helical" evidence="1">
    <location>
        <begin position="262"/>
        <end position="279"/>
    </location>
</feature>